<evidence type="ECO:0000313" key="1">
    <source>
        <dbReference type="EMBL" id="KYM98929.1"/>
    </source>
</evidence>
<name>A0A151IE06_9HYME</name>
<dbReference type="InterPro" id="IPR036397">
    <property type="entry name" value="RNaseH_sf"/>
</dbReference>
<dbReference type="GO" id="GO:0003676">
    <property type="term" value="F:nucleic acid binding"/>
    <property type="evidence" value="ECO:0007669"/>
    <property type="project" value="InterPro"/>
</dbReference>
<dbReference type="Proteomes" id="UP000078542">
    <property type="component" value="Unassembled WGS sequence"/>
</dbReference>
<gene>
    <name evidence="1" type="ORF">ALC62_10345</name>
</gene>
<dbReference type="Gene3D" id="3.30.420.10">
    <property type="entry name" value="Ribonuclease H-like superfamily/Ribonuclease H"/>
    <property type="match status" value="1"/>
</dbReference>
<organism evidence="1 2">
    <name type="scientific">Cyphomyrmex costatus</name>
    <dbReference type="NCBI Taxonomy" id="456900"/>
    <lineage>
        <taxon>Eukaryota</taxon>
        <taxon>Metazoa</taxon>
        <taxon>Ecdysozoa</taxon>
        <taxon>Arthropoda</taxon>
        <taxon>Hexapoda</taxon>
        <taxon>Insecta</taxon>
        <taxon>Pterygota</taxon>
        <taxon>Neoptera</taxon>
        <taxon>Endopterygota</taxon>
        <taxon>Hymenoptera</taxon>
        <taxon>Apocrita</taxon>
        <taxon>Aculeata</taxon>
        <taxon>Formicoidea</taxon>
        <taxon>Formicidae</taxon>
        <taxon>Myrmicinae</taxon>
        <taxon>Cyphomyrmex</taxon>
    </lineage>
</organism>
<accession>A0A151IE06</accession>
<keyword evidence="2" id="KW-1185">Reference proteome</keyword>
<sequence length="82" mass="9642">RVCLKFCVSNEVSCVESLKMLQKTYDESVYKTLPENINDLRQRIVQECRAIPANTFKNVRSEFQNRLYCCLANNGEHFEHLL</sequence>
<protein>
    <submittedName>
        <fullName evidence="1">Uncharacterized protein</fullName>
    </submittedName>
</protein>
<dbReference type="AlphaFoldDB" id="A0A151IE06"/>
<proteinExistence type="predicted"/>
<evidence type="ECO:0000313" key="2">
    <source>
        <dbReference type="Proteomes" id="UP000078542"/>
    </source>
</evidence>
<feature type="non-terminal residue" evidence="1">
    <location>
        <position position="1"/>
    </location>
</feature>
<reference evidence="1 2" key="1">
    <citation type="submission" date="2016-03" db="EMBL/GenBank/DDBJ databases">
        <title>Cyphomyrmex costatus WGS genome.</title>
        <authorList>
            <person name="Nygaard S."/>
            <person name="Hu H."/>
            <person name="Boomsma J."/>
            <person name="Zhang G."/>
        </authorList>
    </citation>
    <scope>NUCLEOTIDE SEQUENCE [LARGE SCALE GENOMIC DNA]</scope>
    <source>
        <strain evidence="1">MS0001</strain>
        <tissue evidence="1">Whole body</tissue>
    </source>
</reference>
<dbReference type="EMBL" id="KQ977900">
    <property type="protein sequence ID" value="KYM98929.1"/>
    <property type="molecule type" value="Genomic_DNA"/>
</dbReference>